<dbReference type="RefSeq" id="WP_123089022.1">
    <property type="nucleotide sequence ID" value="NZ_RIBS01000010.1"/>
</dbReference>
<proteinExistence type="predicted"/>
<comment type="caution">
    <text evidence="2">The sequence shown here is derived from an EMBL/GenBank/DDBJ whole genome shotgun (WGS) entry which is preliminary data.</text>
</comment>
<keyword evidence="1" id="KW-0472">Membrane</keyword>
<sequence length="227" mass="25529">MTITVAITALLLIGAWLSIRVLFKEYPDSAIREARDTLFALRSELFELAKSGAIRFDSAAYGFNRSLLNAMIRYAHDVSFVQLLFARVIRKGPAARRYQKEMRAYVGRTHSQVPKPAQEDLDRIMLHADAAMLQLICTRSIAFSGVLWTLTACFAVHHFVGKAKASVKERMESAAAAATQAHHRSRVEESIDEVLESERVRNKIIPAIRIEAFRYMPEDQFANACAA</sequence>
<keyword evidence="1" id="KW-1133">Transmembrane helix</keyword>
<dbReference type="Proteomes" id="UP000267049">
    <property type="component" value="Unassembled WGS sequence"/>
</dbReference>
<keyword evidence="3" id="KW-1185">Reference proteome</keyword>
<accession>A0A3M8SMI3</accession>
<evidence type="ECO:0000313" key="3">
    <source>
        <dbReference type="Proteomes" id="UP000267049"/>
    </source>
</evidence>
<name>A0A3M8SMI3_9GAMM</name>
<gene>
    <name evidence="2" type="ORF">EER27_15350</name>
</gene>
<evidence type="ECO:0000256" key="1">
    <source>
        <dbReference type="SAM" id="Phobius"/>
    </source>
</evidence>
<dbReference type="OrthoDB" id="9255978at2"/>
<organism evidence="2 3">
    <name type="scientific">Montanilutibacter psychrotolerans</name>
    <dbReference type="NCBI Taxonomy" id="1327343"/>
    <lineage>
        <taxon>Bacteria</taxon>
        <taxon>Pseudomonadati</taxon>
        <taxon>Pseudomonadota</taxon>
        <taxon>Gammaproteobacteria</taxon>
        <taxon>Lysobacterales</taxon>
        <taxon>Lysobacteraceae</taxon>
        <taxon>Montanilutibacter</taxon>
    </lineage>
</organism>
<keyword evidence="1" id="KW-0812">Transmembrane</keyword>
<feature type="transmembrane region" description="Helical" evidence="1">
    <location>
        <begin position="141"/>
        <end position="161"/>
    </location>
</feature>
<reference evidence="2 3" key="1">
    <citation type="submission" date="2018-11" db="EMBL/GenBank/DDBJ databases">
        <title>Lysobacter cryohumiis sp. nov., isolated from soil in the Tianshan Mountains, Xinjiang, China.</title>
        <authorList>
            <person name="Luo Y."/>
            <person name="Sheng H."/>
        </authorList>
    </citation>
    <scope>NUCLEOTIDE SEQUENCE [LARGE SCALE GENOMIC DNA]</scope>
    <source>
        <strain evidence="2 3">ZS60</strain>
    </source>
</reference>
<dbReference type="AlphaFoldDB" id="A0A3M8SMI3"/>
<protein>
    <submittedName>
        <fullName evidence="2">Uncharacterized protein</fullName>
    </submittedName>
</protein>
<dbReference type="EMBL" id="RIBS01000010">
    <property type="protein sequence ID" value="RNF82023.1"/>
    <property type="molecule type" value="Genomic_DNA"/>
</dbReference>
<evidence type="ECO:0000313" key="2">
    <source>
        <dbReference type="EMBL" id="RNF82023.1"/>
    </source>
</evidence>